<organism evidence="3">
    <name type="scientific">hydrocarbon metagenome</name>
    <dbReference type="NCBI Taxonomy" id="938273"/>
    <lineage>
        <taxon>unclassified sequences</taxon>
        <taxon>metagenomes</taxon>
        <taxon>ecological metagenomes</taxon>
    </lineage>
</organism>
<dbReference type="EMBL" id="LNQE01001030">
    <property type="protein sequence ID" value="KUG21709.1"/>
    <property type="molecule type" value="Genomic_DNA"/>
</dbReference>
<feature type="domain" description="AMP-dependent synthetase/ligase" evidence="1">
    <location>
        <begin position="35"/>
        <end position="420"/>
    </location>
</feature>
<dbReference type="CDD" id="cd05936">
    <property type="entry name" value="FC-FACS_FadD_like"/>
    <property type="match status" value="1"/>
</dbReference>
<dbReference type="PROSITE" id="PS00455">
    <property type="entry name" value="AMP_BINDING"/>
    <property type="match status" value="1"/>
</dbReference>
<dbReference type="GO" id="GO:0004467">
    <property type="term" value="F:long-chain fatty acid-CoA ligase activity"/>
    <property type="evidence" value="ECO:0007669"/>
    <property type="project" value="UniProtKB-EC"/>
</dbReference>
<feature type="domain" description="AMP-binding enzyme C-terminal" evidence="2">
    <location>
        <begin position="472"/>
        <end position="546"/>
    </location>
</feature>
<reference evidence="3" key="1">
    <citation type="journal article" date="2015" name="Proc. Natl. Acad. Sci. U.S.A.">
        <title>Networks of energetic and metabolic interactions define dynamics in microbial communities.</title>
        <authorList>
            <person name="Embree M."/>
            <person name="Liu J.K."/>
            <person name="Al-Bassam M.M."/>
            <person name="Zengler K."/>
        </authorList>
    </citation>
    <scope>NUCLEOTIDE SEQUENCE</scope>
</reference>
<evidence type="ECO:0000259" key="1">
    <source>
        <dbReference type="Pfam" id="PF00501"/>
    </source>
</evidence>
<dbReference type="AlphaFoldDB" id="A0A0W8FLB8"/>
<dbReference type="InterPro" id="IPR000873">
    <property type="entry name" value="AMP-dep_synth/lig_dom"/>
</dbReference>
<dbReference type="InterPro" id="IPR045851">
    <property type="entry name" value="AMP-bd_C_sf"/>
</dbReference>
<dbReference type="InterPro" id="IPR050237">
    <property type="entry name" value="ATP-dep_AMP-bd_enzyme"/>
</dbReference>
<dbReference type="Pfam" id="PF13193">
    <property type="entry name" value="AMP-binding_C"/>
    <property type="match status" value="1"/>
</dbReference>
<comment type="caution">
    <text evidence="3">The sequence shown here is derived from an EMBL/GenBank/DDBJ whole genome shotgun (WGS) entry which is preliminary data.</text>
</comment>
<protein>
    <submittedName>
        <fullName evidence="3">Long-chain-fatty-acid--coa ligase</fullName>
        <ecNumber evidence="3">6.2.1.3</ecNumber>
    </submittedName>
</protein>
<gene>
    <name evidence="3" type="ORF">ASZ90_008536</name>
</gene>
<dbReference type="InterPro" id="IPR025110">
    <property type="entry name" value="AMP-bd_C"/>
</dbReference>
<dbReference type="PANTHER" id="PTHR43767:SF12">
    <property type="entry name" value="AMP-DEPENDENT SYNTHETASE AND LIGASE"/>
    <property type="match status" value="1"/>
</dbReference>
<proteinExistence type="predicted"/>
<evidence type="ECO:0000259" key="2">
    <source>
        <dbReference type="Pfam" id="PF13193"/>
    </source>
</evidence>
<name>A0A0W8FLB8_9ZZZZ</name>
<keyword evidence="3" id="KW-0436">Ligase</keyword>
<dbReference type="EC" id="6.2.1.3" evidence="3"/>
<dbReference type="Pfam" id="PF00501">
    <property type="entry name" value="AMP-binding"/>
    <property type="match status" value="1"/>
</dbReference>
<dbReference type="InterPro" id="IPR020845">
    <property type="entry name" value="AMP-binding_CS"/>
</dbReference>
<dbReference type="SUPFAM" id="SSF56801">
    <property type="entry name" value="Acetyl-CoA synthetase-like"/>
    <property type="match status" value="1"/>
</dbReference>
<dbReference type="PANTHER" id="PTHR43767">
    <property type="entry name" value="LONG-CHAIN-FATTY-ACID--COA LIGASE"/>
    <property type="match status" value="1"/>
</dbReference>
<evidence type="ECO:0000313" key="3">
    <source>
        <dbReference type="EMBL" id="KUG21709.1"/>
    </source>
</evidence>
<dbReference type="Gene3D" id="3.40.50.12780">
    <property type="entry name" value="N-terminal domain of ligase-like"/>
    <property type="match status" value="1"/>
</dbReference>
<dbReference type="Gene3D" id="3.30.300.30">
    <property type="match status" value="1"/>
</dbReference>
<accession>A0A0W8FLB8</accession>
<sequence length="563" mass="63256">MATNIIYESKPWLKSYEKGVPESIKYEELCMPDYLEKSAKDFPDDTAMVFVGYKLTYRQFKDQVDRFATCLTEFGIKKGDAVSILLPNSIPCVVAYYAILKIGAIVVMNNPLYSDPELEHQFKDSDSKVLVTIDALGKRMIALRPKTKIKQIVYMGIGDFLNPIKRFLGKKLKKFPFADVPATPDVYRWMDCIKKYQPNPPKVKLTFDDVAMYQYTGGTTGVSKGVILTHGNLSKQVQQINAWFPSFGRGKEAILGALPYFHVFGLSTTMNLSVYMGWNQILIPRPQPEPLLEAIRMYKPSFTPLVPTMYIGMLSHPDLKKTDMSCIKGAFSGSAPLPVEVIHEFQRLTGAYISEGFGMTETCPVTHMNPFKGKQKVGSVGLPCSDTIARIVDLDDGVTDMPVGKPGELIVKGPQVMRGYKGKPEETANVLKDGWMYTGDIATMDEEGYFYIVDRKKDMIISGGYNVYPRDIDEVYYGNPKVQEACSIGVPDAKRGENVKLFIVLKEGETATAEEMIEYGKAHLAPYKLPTEVEFRKELPKSTVGKVLRKELRAEELKKRQTK</sequence>
<dbReference type="InterPro" id="IPR042099">
    <property type="entry name" value="ANL_N_sf"/>
</dbReference>